<protein>
    <submittedName>
        <fullName evidence="2">Uncharacterized protein</fullName>
    </submittedName>
</protein>
<keyword evidence="1" id="KW-0472">Membrane</keyword>
<dbReference type="EMBL" id="LAZR01008735">
    <property type="protein sequence ID" value="KKM76860.1"/>
    <property type="molecule type" value="Genomic_DNA"/>
</dbReference>
<gene>
    <name evidence="2" type="ORF">LCGC14_1375910</name>
</gene>
<evidence type="ECO:0000256" key="1">
    <source>
        <dbReference type="SAM" id="Phobius"/>
    </source>
</evidence>
<sequence length="54" mass="5909">MSISVTRVSTLSIQDDAPSVMYYVIDVWGSLGLQITITYYTILATTSVCYAIIA</sequence>
<evidence type="ECO:0000313" key="2">
    <source>
        <dbReference type="EMBL" id="KKM76860.1"/>
    </source>
</evidence>
<keyword evidence="1" id="KW-1133">Transmembrane helix</keyword>
<organism evidence="2">
    <name type="scientific">marine sediment metagenome</name>
    <dbReference type="NCBI Taxonomy" id="412755"/>
    <lineage>
        <taxon>unclassified sequences</taxon>
        <taxon>metagenomes</taxon>
        <taxon>ecological metagenomes</taxon>
    </lineage>
</organism>
<accession>A0A0F9MJD1</accession>
<dbReference type="AlphaFoldDB" id="A0A0F9MJD1"/>
<proteinExistence type="predicted"/>
<comment type="caution">
    <text evidence="2">The sequence shown here is derived from an EMBL/GenBank/DDBJ whole genome shotgun (WGS) entry which is preliminary data.</text>
</comment>
<reference evidence="2" key="1">
    <citation type="journal article" date="2015" name="Nature">
        <title>Complex archaea that bridge the gap between prokaryotes and eukaryotes.</title>
        <authorList>
            <person name="Spang A."/>
            <person name="Saw J.H."/>
            <person name="Jorgensen S.L."/>
            <person name="Zaremba-Niedzwiedzka K."/>
            <person name="Martijn J."/>
            <person name="Lind A.E."/>
            <person name="van Eijk R."/>
            <person name="Schleper C."/>
            <person name="Guy L."/>
            <person name="Ettema T.J."/>
        </authorList>
    </citation>
    <scope>NUCLEOTIDE SEQUENCE</scope>
</reference>
<name>A0A0F9MJD1_9ZZZZ</name>
<feature type="transmembrane region" description="Helical" evidence="1">
    <location>
        <begin position="31"/>
        <end position="53"/>
    </location>
</feature>
<keyword evidence="1" id="KW-0812">Transmembrane</keyword>